<evidence type="ECO:0000313" key="1">
    <source>
        <dbReference type="EMBL" id="MFC4912300.1"/>
    </source>
</evidence>
<reference evidence="2" key="1">
    <citation type="journal article" date="2019" name="Int. J. Syst. Evol. Microbiol.">
        <title>The Global Catalogue of Microorganisms (GCM) 10K type strain sequencing project: providing services to taxonomists for standard genome sequencing and annotation.</title>
        <authorList>
            <consortium name="The Broad Institute Genomics Platform"/>
            <consortium name="The Broad Institute Genome Sequencing Center for Infectious Disease"/>
            <person name="Wu L."/>
            <person name="Ma J."/>
        </authorList>
    </citation>
    <scope>NUCLEOTIDE SEQUENCE [LARGE SCALE GENOMIC DNA]</scope>
    <source>
        <strain evidence="2">KLKA75</strain>
    </source>
</reference>
<proteinExistence type="predicted"/>
<organism evidence="1 2">
    <name type="scientific">Actinomadura gamaensis</name>
    <dbReference type="NCBI Taxonomy" id="1763541"/>
    <lineage>
        <taxon>Bacteria</taxon>
        <taxon>Bacillati</taxon>
        <taxon>Actinomycetota</taxon>
        <taxon>Actinomycetes</taxon>
        <taxon>Streptosporangiales</taxon>
        <taxon>Thermomonosporaceae</taxon>
        <taxon>Actinomadura</taxon>
    </lineage>
</organism>
<dbReference type="Proteomes" id="UP001595872">
    <property type="component" value="Unassembled WGS sequence"/>
</dbReference>
<accession>A0ABV9U9N9</accession>
<gene>
    <name evidence="1" type="ORF">ACFPCY_33720</name>
</gene>
<sequence>MSSREHLVAVLDGVCLEVGRATLGNEEVAERLILITDRQTSLPHSAGLDVYDNGGTIAFVNNSGVPFVEQSDDLIRRVAPLRPQAVLLAGSALTGRPGGQYRRVLAVQMFSPLDALRAGRVAEVEPARGLIEKVLPWRNVKAGPPVWAEQILNGN</sequence>
<name>A0ABV9U9N9_9ACTN</name>
<evidence type="ECO:0000313" key="2">
    <source>
        <dbReference type="Proteomes" id="UP001595872"/>
    </source>
</evidence>
<comment type="caution">
    <text evidence="1">The sequence shown here is derived from an EMBL/GenBank/DDBJ whole genome shotgun (WGS) entry which is preliminary data.</text>
</comment>
<protein>
    <submittedName>
        <fullName evidence="1">Uncharacterized protein</fullName>
    </submittedName>
</protein>
<dbReference type="EMBL" id="JBHSIT010000011">
    <property type="protein sequence ID" value="MFC4912300.1"/>
    <property type="molecule type" value="Genomic_DNA"/>
</dbReference>
<keyword evidence="2" id="KW-1185">Reference proteome</keyword>
<dbReference type="RefSeq" id="WP_378262057.1">
    <property type="nucleotide sequence ID" value="NZ_JBHSIT010000011.1"/>
</dbReference>